<dbReference type="EMBL" id="ML978134">
    <property type="protein sequence ID" value="KAF2094535.1"/>
    <property type="molecule type" value="Genomic_DNA"/>
</dbReference>
<sequence length="791" mass="90406">MLRRANPRPPPQHLSPEKAEAEARANYRNVRESWEELRQIIARHATTIEKRWLKKTKGKRIQMLLEAWPDMPEVHRPDLNAFMEGQRSLRLAPEAWFYWPSINQEDLSRPKLLPLLLQSRAQSDPIAFCVVDTDTHRFGVATDKIQYPACDGYVMEFVNHSPSTGNVDIIPIKELLRRSDRPSEHHIFPAGEGLSALRAQQRLYEFLVSICRRILHDIPASDVLHYPVKAEWFHASHDTPALASVAATIGEARDKRPATLDLDGVERLMAEKLAAAEDHLWALREDPGYFASNIEDVKAHTTAQSLSLRKIRQSKLGETERTTWTKVVSKCVCHALVMIQNWDLLLDQVADARELYVTSTLDAGTPFPKDYSQALCRLCYSLIVFANRLCEDVTIELLYSPPFRRLIDMREDAGSRIHVSLKKDFPADSSGGRLLWMMTRLLRDLDVNWIGLGNIMDELARIQEQDPKLKDFISPRVANGLSDLTVVSTCLRQIQDHYPRPAMFESALLLNLKELVKEYRETISSVEIHYMTAVRESPISPCELVEQPSDGIFDYPAGKKRTRDVVDRMRRAEATLDRFWGELNVQLESEKVFTLRLEALLRSRTPLRTPEYTEPVKVPKSTETSLNTSLSELYLDLEERTERTVVRESSTPGKVKTKTRREKAPPAPPPGAAAAVEPPAEVVPHSPSTVFRVDKRAIKVFRALFFSRSTSSQPGEIEWLDFVHAMCSMNFQAKHTEGSSWLFTPLWPGAKRSISFHQPHPSNKFSYRDARKHGRRLTLAYQWHGGMFDEE</sequence>
<proteinExistence type="predicted"/>
<name>A0A9P4I3Z6_9PEZI</name>
<dbReference type="Proteomes" id="UP000799772">
    <property type="component" value="Unassembled WGS sequence"/>
</dbReference>
<feature type="region of interest" description="Disordered" evidence="1">
    <location>
        <begin position="1"/>
        <end position="22"/>
    </location>
</feature>
<dbReference type="OrthoDB" id="2922289at2759"/>
<dbReference type="PANTHER" id="PTHR40788:SF2">
    <property type="entry name" value="CLR5 DOMAIN-CONTAINING PROTEIN"/>
    <property type="match status" value="1"/>
</dbReference>
<dbReference type="AlphaFoldDB" id="A0A9P4I3Z6"/>
<evidence type="ECO:0000313" key="2">
    <source>
        <dbReference type="EMBL" id="KAF2094535.1"/>
    </source>
</evidence>
<protein>
    <submittedName>
        <fullName evidence="2">Uncharacterized protein</fullName>
    </submittedName>
</protein>
<evidence type="ECO:0000256" key="1">
    <source>
        <dbReference type="SAM" id="MobiDB-lite"/>
    </source>
</evidence>
<keyword evidence="3" id="KW-1185">Reference proteome</keyword>
<organism evidence="2 3">
    <name type="scientific">Rhizodiscina lignyota</name>
    <dbReference type="NCBI Taxonomy" id="1504668"/>
    <lineage>
        <taxon>Eukaryota</taxon>
        <taxon>Fungi</taxon>
        <taxon>Dikarya</taxon>
        <taxon>Ascomycota</taxon>
        <taxon>Pezizomycotina</taxon>
        <taxon>Dothideomycetes</taxon>
        <taxon>Pleosporomycetidae</taxon>
        <taxon>Aulographales</taxon>
        <taxon>Rhizodiscinaceae</taxon>
        <taxon>Rhizodiscina</taxon>
    </lineage>
</organism>
<reference evidence="2" key="1">
    <citation type="journal article" date="2020" name="Stud. Mycol.">
        <title>101 Dothideomycetes genomes: a test case for predicting lifestyles and emergence of pathogens.</title>
        <authorList>
            <person name="Haridas S."/>
            <person name="Albert R."/>
            <person name="Binder M."/>
            <person name="Bloem J."/>
            <person name="Labutti K."/>
            <person name="Salamov A."/>
            <person name="Andreopoulos B."/>
            <person name="Baker S."/>
            <person name="Barry K."/>
            <person name="Bills G."/>
            <person name="Bluhm B."/>
            <person name="Cannon C."/>
            <person name="Castanera R."/>
            <person name="Culley D."/>
            <person name="Daum C."/>
            <person name="Ezra D."/>
            <person name="Gonzalez J."/>
            <person name="Henrissat B."/>
            <person name="Kuo A."/>
            <person name="Liang C."/>
            <person name="Lipzen A."/>
            <person name="Lutzoni F."/>
            <person name="Magnuson J."/>
            <person name="Mondo S."/>
            <person name="Nolan M."/>
            <person name="Ohm R."/>
            <person name="Pangilinan J."/>
            <person name="Park H.-J."/>
            <person name="Ramirez L."/>
            <person name="Alfaro M."/>
            <person name="Sun H."/>
            <person name="Tritt A."/>
            <person name="Yoshinaga Y."/>
            <person name="Zwiers L.-H."/>
            <person name="Turgeon B."/>
            <person name="Goodwin S."/>
            <person name="Spatafora J."/>
            <person name="Crous P."/>
            <person name="Grigoriev I."/>
        </authorList>
    </citation>
    <scope>NUCLEOTIDE SEQUENCE</scope>
    <source>
        <strain evidence="2">CBS 133067</strain>
    </source>
</reference>
<dbReference type="PANTHER" id="PTHR40788">
    <property type="entry name" value="CLR5 DOMAIN-CONTAINING PROTEIN-RELATED"/>
    <property type="match status" value="1"/>
</dbReference>
<evidence type="ECO:0000313" key="3">
    <source>
        <dbReference type="Proteomes" id="UP000799772"/>
    </source>
</evidence>
<accession>A0A9P4I3Z6</accession>
<feature type="region of interest" description="Disordered" evidence="1">
    <location>
        <begin position="641"/>
        <end position="680"/>
    </location>
</feature>
<comment type="caution">
    <text evidence="2">The sequence shown here is derived from an EMBL/GenBank/DDBJ whole genome shotgun (WGS) entry which is preliminary data.</text>
</comment>
<gene>
    <name evidence="2" type="ORF">NA57DRAFT_46616</name>
</gene>